<feature type="domain" description="Carrier" evidence="5">
    <location>
        <begin position="3324"/>
        <end position="3402"/>
    </location>
</feature>
<evidence type="ECO:0000256" key="1">
    <source>
        <dbReference type="ARBA" id="ARBA00001957"/>
    </source>
</evidence>
<dbReference type="SUPFAM" id="SSF56801">
    <property type="entry name" value="Acetyl-CoA synthetase-like"/>
    <property type="match status" value="5"/>
</dbReference>
<dbReference type="RefSeq" id="WP_067979770.1">
    <property type="nucleotide sequence ID" value="NZ_VMSD01000001.1"/>
</dbReference>
<dbReference type="Proteomes" id="UP000798951">
    <property type="component" value="Unassembled WGS sequence"/>
</dbReference>
<dbReference type="CDD" id="cd17643">
    <property type="entry name" value="A_NRPS_Cytc1-like"/>
    <property type="match status" value="1"/>
</dbReference>
<evidence type="ECO:0000313" key="6">
    <source>
        <dbReference type="EMBL" id="KAF0848829.1"/>
    </source>
</evidence>
<name>A0ABQ6YST1_9NOCA</name>
<feature type="region of interest" description="Disordered" evidence="4">
    <location>
        <begin position="2064"/>
        <end position="2087"/>
    </location>
</feature>
<dbReference type="InterPro" id="IPR042099">
    <property type="entry name" value="ANL_N_sf"/>
</dbReference>
<dbReference type="SMART" id="SM00823">
    <property type="entry name" value="PKS_PP"/>
    <property type="match status" value="5"/>
</dbReference>
<evidence type="ECO:0000256" key="4">
    <source>
        <dbReference type="SAM" id="MobiDB-lite"/>
    </source>
</evidence>
<dbReference type="InterPro" id="IPR001242">
    <property type="entry name" value="Condensation_dom"/>
</dbReference>
<dbReference type="InterPro" id="IPR009081">
    <property type="entry name" value="PP-bd_ACP"/>
</dbReference>
<gene>
    <name evidence="6" type="ORF">FNL39_101260</name>
</gene>
<sequence>MHGTELGGFSARPQEAEGASAPFPLTPAQLGVWYAQLLDPDVPITIAQYVDITGELEPDVLQAVTAEAAHAYGSPLVRIGERDGVPYQVVDHTLPIETELPLIDLRHHDDPVAAAREWMRAEFGAPLDLLTDRLVAGAVLRVAEQRWFWYLRGHHIVLDGYGAFTLSQRIAELYTARMLEIETSGAVPGDLAALVEGEQRYRESTRFTADRAHWAERIAGLDSPTALDPRTAPRSAINLVTGGRLTDKLVQRLETIAASDDSTLSAVLLAAFAAYLGRLTDRPDAVLSLPVTARTTAVMRRSAGMLSNIVPLRLPTGAAGATTTWGELLRAARVEVAGALRHQRYRAEDIRRDAEDDGRPARRALFGPLANFMLFRTSLLLGNTTGRYRVLSTGPIEDLSLNVYYGDHDRVHVDFEANPHLYDPDTLARHHCRFLRFLERLTAVDLDTPVGAVEVATELELEVSTRIWNATAFDVPAALAERAVASATLPAMFEAQVRRTPDSVALRMAGTDEVLTYRELSQRANRLARRLRAEGIGPESLVAVNLRRSTDLVIAMYAVLAAGAAYVPIDPDHPADRIAHILETAAPAAILTTAREAGSAAVEVPVLAVDDLDLSWYADEPLTDDDRTAPLRPGHPAYVIFTSGSTGLPKGVAVEHAAIVNRLVWMQHSYRLHGVDTVLQKTPSTFDVSVWEFFWPLQIGATLLLAEPDGHRDPAYLRRVIADHDITVAHFVPSMLEAFLAQQDIAERGSLRLVFASGEALPAPLAQRLRLLTGARLHNLYGPTEAAVDVTFHEVTDADRVTVPIGAPVFNTRLHVLDSRLRPVPVGAPGELYLSGVQLARGYVRRPELTAGRFVADPAGAGERMYRTGDLVRWTTNGELEYLGRTDFQVKVRGLRIELGEIEAILDSVEGVTRAVVVVRDDAGVGEQLVAYVVAETGAVAVDALREAALRALPAYMVPAAFVLLDELPVNASGKLDRKALPTPTRTVIAYTEPAGPVEETVARVFGEVLDLERIGRDDDFFALGGNSLVATQVAARLGADLGCGLTVRDLFGATTVARLAAVIAERADAGLSVRLPVLAARPRPSLLPLSPAQQRIWFLNRFDPAAPGYNMPFVVRLRGTADLPALLSALESVVERHEALRTIFPAVDTAGEVAQQVVCPAGLVRIGAPTEVAAAELDAELTRFASTGFDLEREAPFRAQVFVVAEPDAVGHAGTAGDGECVLAVVLHHIAADGVSLQVLVRDVLTTYRAATDGVAPDWAPLTVQYADYTLWQRELLGAESDPNSLAAREIAFWERTLAGLPDQLELPSARPRPVEPSMRGARVSFTIDPALHRQLTDLAQQAGASLFMVLHTALAVLLARLSGTTDIAVGTGVAGRGDRAIDDLIGMFVNTLVLRTEVDPAASFAAALEHTRETDLAAFAHTTVPFDRLVDVVNPARSQSRHPLFQVALNFQAVLDTTFELAGSPVTVHEIELDITKFDLQITLAEKHSTTGEADGIEAVALYATDLFDETDIRDLGARFVRLLAAASAAPETAVGDLPLLSVAEQTRLTGMRGAPVTATGLLPDLLAAAVAADPEREAVTDGDRNLTYRELERASSRLARVLIDAGVGPDDVVAVGIPRSIESVLAVWAVAKAGAAWLPVDPSYPLDRIAHMVTDSGARLGLTVEESAAALPTSIEWLALDELELMAECASRSSEPVTDLDRVRPLRAEHLAYVIYTSGSTGLPKGVLVTQAGIAGFAAEETDRMVGAPDARVLQVGSPSFDISVMEFLLAVNSAATLVIAVPGRHVGDELARLLSEQRVTHALMTPSALAVLDPARLEHLRMVMVGGEACPPELVARWTEGPVGRVFVNAYGPSETTVATNISAPLTADTPLTLGTPLRGIAQWVLDSRLRPVPVGVTGELYVAGAQLARGYRDRAALTATRFVACPWEQGARMYRTGDLVRWTPEGTLVYLGRNDDQVKLRGFRIELGEIESALLADPAIRQAVVLVRPDAHRGDQLVAYLVPTTRSILSSDGPTGEVNRIGASVPHGRDRLVAHAEKVGVVPTVAGIPVAEVTAESSAEATVVTHGERTRAGSASVDGPDGDGEAGVAQLDVDDIAAALRGRLAAHMVPSAFVVLDALPLTPNGKLDRRALPEPVFAARAFRAPAEGAESVVAQVFGDVLGVERVGADDDFFALGGNSLIATQVASRLAAVLGVDVAVKTLFEASTVTTLAARLADSAPDTALPALTAVARPQRIPLSYAQQRMWFLNQFDADSVADNIAAAIRLTGDLDHAAFAAAVDAVIVRHEALRTRYPAVDGIPFQQVLDHFSVALEPEDIDPVTLDDRVRALAAVPFAVDQEPPVRLRLLRIAADEHVLVLVVHHITADGWSVAPLTHDVMLAYAAHRAGTAPEWTALPVQYADFALWQRDALGAEDDPSSPMARQIDFWTTELADLPELLALPTDRPRPAVASGRGARHAFSIPATITDRLRALATESHASLFMVLHAAFATALAKLSGQDDISVGTPVAGRGDQALDRLVGMFVNTLVLRTRIPSDATFTELVGTVRDADLRALTNADVTFDRLVEVVDPPRSTARHPLFQVMLDFQNTTRTELELAGLTATEVEIDTHTAKFDLHLTLRETSDGLLARFEYATDLFDARTITDFSTRLLRVLDTVSADPNVVIGDIDLLGAAERTLLLETWNDTAFPVIEGANLVSLFEAQAARTPGATAVTFEGRSLTYAQFGERVNRLARLLISIGVRPDRTVALGLRRGTDLVVAMYAVLTAGGAYVPLDPDHPAERIAQVLDAADPVCVLTRAADGLDLARAERAVVLDLDQVDTTDHPADPVTDGDRLATLTPDNAAYLIFTSGSTGKPKGVVVSHAAIVNRLIWMQDAYRLTPADTVLQKTPATFDVSVWEFFWPLQIGARLLLAVPDGHRDPAYLADLIDREAVTVAHFVPSMLTVFVAALGADLTAPTATASGIAPSTNLDAHSDAATSADVGTSSGDCALVELGMSSDIATRADLGVRSSAGARQPSSARCDSLRLVFASGEALAPAPAQVLRRLTGTAVHNLYGPTEAAVDVTFHEVVDADEVTVPIGAPVHNTQVYVLDARLRPVPPGVPGELYLAGIQLARGYAGRPDLTADRFVANPFNPGERMYRTGDLVTWTDNEVSERVPDRLLVQDDTSATDGDAAPGHAGDAVVEAVGAIFGDSANGAVDGYVAASTRARCGRGALKYLGRTDFQVKLRGLRIELGEIEAVLSRVPEVAQAAVLVRDDVLVGYLVGAPDLEVVESTLARILPAYMVPSAFVVLAEFPLNASGKLDRKALPAPVFEAEAFRAPSTEVERIVAATFAAVLGFPADRQVGLDDDFFALGGNSLTATQVVARLGVALDTQVPVRLLFDAPTVHTLAERCAALRGTGGRVALTTRTRPQHIPLSPAQRRMWFLNRFLADADGPGDAVDNIPVALRLTGDLDIAALEAALADVIDRHETLRTSYPEGPDGAEQRIAATAPLALTPEPVTEQELSARLLACAAVRFDLTAEIPFRAALFATDDAHVLVLVVHHIAADGFSLGPLAADLMTAYAARRDGIAPIWSPLPVQYADYALWQDEALGDPAQPGSLAHTQLAFWQRTLAGLPEQLELPTDRPRPADSSYRGGVHRFQIDSDLHSELRELARKHEATLFSTVHAALAVLLARLSGSGDIAIGTPVAGRGEAAVDGLIGMFVNTLVLRTQVDPRAEFETTLDAVRAGDLDALSHADVPFEQVVEAVDPARARNRHPLFQVALVLQNFTVPALDAAGLHAAPVDFDAAVAKFDLQFTLRESDDIDGRADGMAIEIAYATDLFDESSVAVLARRFTQVLAAVVADPTVVVGDIQLLSAEEQQRTLYDWASVEAAVGETGDSMIDRFARAARIDPQAVAVKAGERQLTYAELDAWSSRLARRLVAAGVGPETLVAVALPRTVELTVALLAVLKAGGGYLPIDPNYPADRIEYVLDDARPLCAVANAETGLPRDWFGGPVIDPNCGNLADFGAEPLTDADRRAPLAPAHTAYVIYTSGSTGRPKGVQVPHANVLALLDNTAAKFAFGPSDVWTMFHSYAFDFSVWELWGALLHGGSIVLVDYYTSRSPEQFRELLIREQVTVLNQTPSAFYQLIAADLDTPAIAADGVAPAVAVDPVACATDADRPCDPPAGAESGSGDADPDALPAGGRADRVTANAQGPRGSAEGAPADFALRAVIFGGEALEPQRLDAWFARHPHTPRLVNMYGITETTVHVSYREITPDTGSASVIGGAIAGLTVRVLDSRLRPVPAGVPGEIYVSGPQLARGYLNRPDLTASRFVADPYGPPGALAYRSGDLARWKATGDGADLEYLGRADQQVNLRGFRVELGEIEAALLNSSAAPREVAVLVRTDLVDEPRIVAYLVPGTAHIDTSALRQELSRALPEHMLPAAVVPVERIPLTVNGKLDRAALPAPVFETTVYRKPATVTEEIVAAVYAEVLGTGDQPVGADDDFFALGGSSLLAAKAVARIGAALDRRVGVRALFEAPRVADLAAAVDTQAKVDRPALVGRARPDRLPLSPAQQRMWFLNRFDRTSVAYNIPFALRLTGDLNIPALQAAVADLIARHESLRTIYPEVDGTPTQSIVPAAQAIAPAHPTADASGTGHAAQAIALARPTADVSGTDRAAEAIALVRPTADASGTGHASHSGAIPALNPVEITDEALPHTIRELAETTFDVTAEIPVRLRLLRLGESEFVLAAVLHHIAADGSSVAPFVADLMRAYTARLADTAPGWTPLAVQFADYALWQRELLGDDSDPESVAAQQLAFWQRQLAGLPDQLALPTDRPRPARQSLRGDKVTFTVDADLHAGLVALGRAHGATLFMVVHAAFAALLARFSGTGDIAVGTPTAGRGEAELDEVIGMFVNTLVLRTPVTPSAPFTELLSTARTADIAAFAHADVPFERLVEVLNPVRSTARHPLFQVGYSFQNHDRGHLELPGLSVSDIEFDSGVAQFDLHLFAFDNYTADGTPAGIDMVLGYATDLFDDSTVERFAASLRRILESVTATPEALVGDLDLLGADRARVLDTWNATAHPVAPATLADLGARQAARTPDATALIDADTGESLDYRTFDARVNRIARLLIAEGVGPERTVVLAMRRGLDLVIAMHAVVRAGGAYVPIDPDHPADRITYIIETAAPMCVLTTVADGVPVTVNVPVFELDHRALEEVTNAPITDAERITPLRPEHPAYVIFTSGSTGLPKGVTVPHAAIVNQLAWLHDRFTMTDTDRVLLKTPATFDLSVWEFWSPLTSGGALIVTRPGDEREPERLRDTMSRYGVTVLHAVPSLIGMLLASASASSDASAMALSAVAAHAADSARSVSTIGTGAVTAGALSADRAATSSTTIGTGAVTAAALSADQAATSSTTIDIVATAAAAHSPAVVSPTAADADAPTATVLPRSLRAVLAIGEALPAAIATQFLACGTSAHLHNLYGPTESAVSITEYEVAQHPSHVVPIGSPEWNSAVYVLDTRLNPAPIGVAGELYLGGAQLARGYHGRYALTADRFVANPFEPTGTRMYRTGDIVRWRDDGTLDYLERADFQVKIGGFRIELGEVETALLRCTDVRAAVAIAKDDDRAGTRLIAYAAVADHTPGDEQSIASRLRGELAEQLPAYMVPAAVVVLDSLPLNANGKVDRARLPAPAFTEAAFRAPVTALEQLVAQVFTEVIDCPSAGLDDDFFALGGNSLMATRLAARLGAALGTQVPVAAVFEAPTVAALAERLAAAERTGARPPLTRRAEAGPAVLSPAQQRMWVLHQLSPQSAAYHIPAAIRLTGELDLPAMQAAIADLLARHESLRTRYPDTPNGPVQQVLPAWSSAVDLTPIPVAADEVEARITALVAQPFDITAAPPVRVALYGLGAQEHVLVVVVHHISGDGYSIAPLTRDLVRAYVDRAHGNEPGWAPLEIQYSDFSVWQRTMLGDERDPDSVLSQQLRYWSQELAGAPELLSLPTDRPRSTRRETHGAAVEFTVDSALTRRLDQVARGNNTTLFTVVHSALAVLLAKQSGSSDITVGTPVAGRGARELDDLVGMFVNTVVLRTEVDSRAPFTDLLAQARRRDLAALAHADVPFEQVVDALGRTRSGAYTPLFQVMLTFQNMPPGSIELPGLRVQPLDPGLPEAKFDLHLTAVQRYDADGELDGLDMHCGYATDLFDAKTIRVLTERFRKVLAAVAADPAVVVRAIDVRTDAEQAPTAPTTADLPSLIGSAARVAPATVAFVHGEHAISFAELDAKLTAVSRSMGAKMKPEALINVALAGLVPGVLGALGAAGLATTLHTLVTDAAAVIAGAGSADDSEGQL</sequence>
<dbReference type="NCBIfam" id="TIGR01733">
    <property type="entry name" value="AA-adenyl-dom"/>
    <property type="match status" value="2"/>
</dbReference>
<dbReference type="InterPro" id="IPR023213">
    <property type="entry name" value="CAT-like_dom_sf"/>
</dbReference>
<evidence type="ECO:0000256" key="3">
    <source>
        <dbReference type="ARBA" id="ARBA00022553"/>
    </source>
</evidence>
<dbReference type="InterPro" id="IPR020845">
    <property type="entry name" value="AMP-binding_CS"/>
</dbReference>
<dbReference type="PROSITE" id="PS00012">
    <property type="entry name" value="PHOSPHOPANTETHEINE"/>
    <property type="match status" value="5"/>
</dbReference>
<dbReference type="Gene3D" id="3.30.559.30">
    <property type="entry name" value="Nonribosomal peptide synthetase, condensation domain"/>
    <property type="match status" value="6"/>
</dbReference>
<comment type="caution">
    <text evidence="6">The sequence shown here is derived from an EMBL/GenBank/DDBJ whole genome shotgun (WGS) entry which is preliminary data.</text>
</comment>
<evidence type="ECO:0000256" key="2">
    <source>
        <dbReference type="ARBA" id="ARBA00022450"/>
    </source>
</evidence>
<keyword evidence="7" id="KW-1185">Reference proteome</keyword>
<organism evidence="6 7">
    <name type="scientific">Nocardia caishijiensis</name>
    <dbReference type="NCBI Taxonomy" id="184756"/>
    <lineage>
        <taxon>Bacteria</taxon>
        <taxon>Bacillati</taxon>
        <taxon>Actinomycetota</taxon>
        <taxon>Actinomycetes</taxon>
        <taxon>Mycobacteriales</taxon>
        <taxon>Nocardiaceae</taxon>
        <taxon>Nocardia</taxon>
    </lineage>
</organism>
<dbReference type="InterPro" id="IPR020806">
    <property type="entry name" value="PKS_PP-bd"/>
</dbReference>
<dbReference type="InterPro" id="IPR006162">
    <property type="entry name" value="Ppantetheine_attach_site"/>
</dbReference>
<proteinExistence type="predicted"/>
<dbReference type="Gene3D" id="2.30.38.10">
    <property type="entry name" value="Luciferase, Domain 3"/>
    <property type="match status" value="2"/>
</dbReference>
<feature type="region of interest" description="Disordered" evidence="4">
    <location>
        <begin position="1"/>
        <end position="21"/>
    </location>
</feature>
<dbReference type="Gene3D" id="3.40.50.980">
    <property type="match status" value="6"/>
</dbReference>
<comment type="cofactor">
    <cofactor evidence="1">
        <name>pantetheine 4'-phosphate</name>
        <dbReference type="ChEBI" id="CHEBI:47942"/>
    </cofactor>
</comment>
<feature type="domain" description="Carrier" evidence="5">
    <location>
        <begin position="4467"/>
        <end position="4544"/>
    </location>
</feature>
<dbReference type="Gene3D" id="3.40.50.12780">
    <property type="entry name" value="N-terminal domain of ligase-like"/>
    <property type="match status" value="5"/>
</dbReference>
<reference evidence="6 7" key="1">
    <citation type="submission" date="2019-07" db="EMBL/GenBank/DDBJ databases">
        <title>Genomic Encyclopedia of Type Strains, Phase IV (KMG-IV): sequencing the most valuable type-strain genomes for metagenomic binning, comparative biology and taxonomic classification.</title>
        <authorList>
            <person name="Goeker M."/>
        </authorList>
    </citation>
    <scope>NUCLEOTIDE SEQUENCE [LARGE SCALE GENOMIC DNA]</scope>
    <source>
        <strain evidence="6 7">DSM 44831</strain>
    </source>
</reference>
<dbReference type="Gene3D" id="3.30.559.10">
    <property type="entry name" value="Chloramphenicol acetyltransferase-like domain"/>
    <property type="match status" value="6"/>
</dbReference>
<feature type="domain" description="Carrier" evidence="5">
    <location>
        <begin position="993"/>
        <end position="1068"/>
    </location>
</feature>
<dbReference type="InterPro" id="IPR025110">
    <property type="entry name" value="AMP-bd_C"/>
</dbReference>
<dbReference type="SUPFAM" id="SSF47336">
    <property type="entry name" value="ACP-like"/>
    <property type="match status" value="5"/>
</dbReference>
<feature type="region of interest" description="Disordered" evidence="4">
    <location>
        <begin position="4168"/>
        <end position="4211"/>
    </location>
</feature>
<feature type="domain" description="Carrier" evidence="5">
    <location>
        <begin position="2149"/>
        <end position="2224"/>
    </location>
</feature>
<dbReference type="PANTHER" id="PTHR45527">
    <property type="entry name" value="NONRIBOSOMAL PEPTIDE SYNTHETASE"/>
    <property type="match status" value="1"/>
</dbReference>
<dbReference type="InterPro" id="IPR000873">
    <property type="entry name" value="AMP-dep_synth/lig_dom"/>
</dbReference>
<evidence type="ECO:0000313" key="7">
    <source>
        <dbReference type="Proteomes" id="UP000798951"/>
    </source>
</evidence>
<dbReference type="NCBIfam" id="NF003417">
    <property type="entry name" value="PRK04813.1"/>
    <property type="match status" value="10"/>
</dbReference>
<feature type="domain" description="Carrier" evidence="5">
    <location>
        <begin position="5692"/>
        <end position="5767"/>
    </location>
</feature>
<dbReference type="InterPro" id="IPR045851">
    <property type="entry name" value="AMP-bd_C_sf"/>
</dbReference>
<dbReference type="CDD" id="cd17646">
    <property type="entry name" value="A_NRPS_AB3403-like"/>
    <property type="match status" value="2"/>
</dbReference>
<dbReference type="Gene3D" id="1.10.1200.10">
    <property type="entry name" value="ACP-like"/>
    <property type="match status" value="5"/>
</dbReference>
<keyword evidence="2" id="KW-0596">Phosphopantetheine</keyword>
<dbReference type="CDD" id="cd19540">
    <property type="entry name" value="LCL_NRPS-like"/>
    <property type="match status" value="5"/>
</dbReference>
<dbReference type="SUPFAM" id="SSF52777">
    <property type="entry name" value="CoA-dependent acyltransferases"/>
    <property type="match status" value="12"/>
</dbReference>
<evidence type="ECO:0000259" key="5">
    <source>
        <dbReference type="PROSITE" id="PS50075"/>
    </source>
</evidence>
<dbReference type="Pfam" id="PF00668">
    <property type="entry name" value="Condensation"/>
    <property type="match status" value="7"/>
</dbReference>
<dbReference type="Pfam" id="PF00550">
    <property type="entry name" value="PP-binding"/>
    <property type="match status" value="5"/>
</dbReference>
<dbReference type="PROSITE" id="PS00455">
    <property type="entry name" value="AMP_BINDING"/>
    <property type="match status" value="5"/>
</dbReference>
<accession>A0ABQ6YST1</accession>
<dbReference type="PANTHER" id="PTHR45527:SF14">
    <property type="entry name" value="PLIPASTATIN SYNTHASE SUBUNIT B"/>
    <property type="match status" value="1"/>
</dbReference>
<protein>
    <submittedName>
        <fullName evidence="6">Amino acid adenylation domain-containing protein</fullName>
    </submittedName>
</protein>
<dbReference type="EMBL" id="VMSD01000001">
    <property type="protein sequence ID" value="KAF0848829.1"/>
    <property type="molecule type" value="Genomic_DNA"/>
</dbReference>
<keyword evidence="3" id="KW-0597">Phosphoprotein</keyword>
<dbReference type="PROSITE" id="PS50075">
    <property type="entry name" value="CARRIER"/>
    <property type="match status" value="5"/>
</dbReference>
<dbReference type="NCBIfam" id="NF004282">
    <property type="entry name" value="PRK05691.1"/>
    <property type="match status" value="9"/>
</dbReference>
<dbReference type="Pfam" id="PF00501">
    <property type="entry name" value="AMP-binding"/>
    <property type="match status" value="5"/>
</dbReference>
<dbReference type="CDD" id="cd05930">
    <property type="entry name" value="A_NRPS"/>
    <property type="match status" value="1"/>
</dbReference>
<dbReference type="InterPro" id="IPR010071">
    <property type="entry name" value="AA_adenyl_dom"/>
</dbReference>
<dbReference type="Pfam" id="PF13193">
    <property type="entry name" value="AMP-binding_C"/>
    <property type="match status" value="4"/>
</dbReference>
<dbReference type="InterPro" id="IPR036736">
    <property type="entry name" value="ACP-like_sf"/>
</dbReference>
<dbReference type="Gene3D" id="3.30.300.30">
    <property type="match status" value="5"/>
</dbReference>